<dbReference type="InterPro" id="IPR023211">
    <property type="entry name" value="DNA_pol_palm_dom_sf"/>
</dbReference>
<keyword evidence="9 12" id="KW-0239">DNA-directed DNA polymerase</keyword>
<dbReference type="InterPro" id="IPR043502">
    <property type="entry name" value="DNA/RNA_pol_sf"/>
</dbReference>
<dbReference type="PROSITE" id="PS00116">
    <property type="entry name" value="DNA_POLYMERASE_B"/>
    <property type="match status" value="1"/>
</dbReference>
<dbReference type="CDD" id="cd05776">
    <property type="entry name" value="DNA_polB_alpha_exo"/>
    <property type="match status" value="1"/>
</dbReference>
<comment type="similarity">
    <text evidence="2 12">Belongs to the DNA polymerase type-B family.</text>
</comment>
<dbReference type="Gene3D" id="1.10.3200.20">
    <property type="entry name" value="DNA Polymerase alpha, zinc finger"/>
    <property type="match status" value="1"/>
</dbReference>
<dbReference type="CDD" id="cd05532">
    <property type="entry name" value="POLBc_alpha"/>
    <property type="match status" value="1"/>
</dbReference>
<dbReference type="PANTHER" id="PTHR45861:SF1">
    <property type="entry name" value="DNA POLYMERASE ALPHA CATALYTIC SUBUNIT"/>
    <property type="match status" value="1"/>
</dbReference>
<feature type="compositionally biased region" description="Basic and acidic residues" evidence="13">
    <location>
        <begin position="173"/>
        <end position="192"/>
    </location>
</feature>
<feature type="region of interest" description="Disordered" evidence="13">
    <location>
        <begin position="1"/>
        <end position="22"/>
    </location>
</feature>
<dbReference type="InterPro" id="IPR006133">
    <property type="entry name" value="DNA-dir_DNA_pol_B_exonuc"/>
</dbReference>
<dbReference type="Gene3D" id="3.90.1600.10">
    <property type="entry name" value="Palm domain of DNA polymerase"/>
    <property type="match status" value="1"/>
</dbReference>
<dbReference type="GO" id="GO:0006273">
    <property type="term" value="P:lagging strand elongation"/>
    <property type="evidence" value="ECO:0007669"/>
    <property type="project" value="TreeGrafter"/>
</dbReference>
<feature type="region of interest" description="Disordered" evidence="13">
    <location>
        <begin position="841"/>
        <end position="863"/>
    </location>
</feature>
<dbReference type="Gene3D" id="3.30.70.2820">
    <property type="match status" value="1"/>
</dbReference>
<dbReference type="FunFam" id="1.10.287.690:FF:000003">
    <property type="entry name" value="DNA polymerase"/>
    <property type="match status" value="1"/>
</dbReference>
<evidence type="ECO:0000256" key="13">
    <source>
        <dbReference type="SAM" id="MobiDB-lite"/>
    </source>
</evidence>
<organism evidence="18 19">
    <name type="scientific">Caenorhabditis tropicalis</name>
    <dbReference type="NCBI Taxonomy" id="1561998"/>
    <lineage>
        <taxon>Eukaryota</taxon>
        <taxon>Metazoa</taxon>
        <taxon>Ecdysozoa</taxon>
        <taxon>Nematoda</taxon>
        <taxon>Chromadorea</taxon>
        <taxon>Rhabditida</taxon>
        <taxon>Rhabditina</taxon>
        <taxon>Rhabditomorpha</taxon>
        <taxon>Rhabditoidea</taxon>
        <taxon>Rhabditidae</taxon>
        <taxon>Peloderinae</taxon>
        <taxon>Caenorhabditis</taxon>
    </lineage>
</organism>
<feature type="compositionally biased region" description="Basic residues" evidence="13">
    <location>
        <begin position="107"/>
        <end position="123"/>
    </location>
</feature>
<comment type="subcellular location">
    <subcellularLocation>
        <location evidence="1">Nucleus</location>
    </subcellularLocation>
</comment>
<dbReference type="GO" id="GO:0008270">
    <property type="term" value="F:zinc ion binding"/>
    <property type="evidence" value="ECO:0007669"/>
    <property type="project" value="UniProtKB-KW"/>
</dbReference>
<dbReference type="PANTHER" id="PTHR45861">
    <property type="entry name" value="DNA POLYMERASE ALPHA CATALYTIC SUBUNIT"/>
    <property type="match status" value="1"/>
</dbReference>
<dbReference type="GO" id="GO:0003697">
    <property type="term" value="F:single-stranded DNA binding"/>
    <property type="evidence" value="ECO:0007669"/>
    <property type="project" value="TreeGrafter"/>
</dbReference>
<feature type="region of interest" description="Disordered" evidence="13">
    <location>
        <begin position="78"/>
        <end position="126"/>
    </location>
</feature>
<dbReference type="InterPro" id="IPR024647">
    <property type="entry name" value="DNA_pol_a_cat_su_N"/>
</dbReference>
<dbReference type="FunFam" id="1.10.3200.20:FF:000004">
    <property type="entry name" value="DNA polymerase"/>
    <property type="match status" value="1"/>
</dbReference>
<evidence type="ECO:0000256" key="3">
    <source>
        <dbReference type="ARBA" id="ARBA00022679"/>
    </source>
</evidence>
<evidence type="ECO:0000259" key="16">
    <source>
        <dbReference type="Pfam" id="PF08996"/>
    </source>
</evidence>
<evidence type="ECO:0000256" key="2">
    <source>
        <dbReference type="ARBA" id="ARBA00005755"/>
    </source>
</evidence>
<evidence type="ECO:0000256" key="1">
    <source>
        <dbReference type="ARBA" id="ARBA00004123"/>
    </source>
</evidence>
<dbReference type="Pfam" id="PF03104">
    <property type="entry name" value="DNA_pol_B_exo1"/>
    <property type="match status" value="1"/>
</dbReference>
<dbReference type="Gene3D" id="1.10.287.690">
    <property type="entry name" value="Helix hairpin bin"/>
    <property type="match status" value="1"/>
</dbReference>
<dbReference type="Pfam" id="PF00136">
    <property type="entry name" value="DNA_pol_B"/>
    <property type="match status" value="1"/>
</dbReference>
<dbReference type="GO" id="GO:0006272">
    <property type="term" value="P:leading strand elongation"/>
    <property type="evidence" value="ECO:0007669"/>
    <property type="project" value="TreeGrafter"/>
</dbReference>
<feature type="domain" description="DNA-directed DNA polymerase family B exonuclease" evidence="15">
    <location>
        <begin position="490"/>
        <end position="738"/>
    </location>
</feature>
<dbReference type="InterPro" id="IPR017964">
    <property type="entry name" value="DNA-dir_DNA_pol_B_CS"/>
</dbReference>
<name>A0A1I7TF14_9PELO</name>
<protein>
    <recommendedName>
        <fullName evidence="12">DNA polymerase</fullName>
        <ecNumber evidence="12">2.7.7.7</ecNumber>
    </recommendedName>
</protein>
<dbReference type="NCBIfam" id="TIGR00592">
    <property type="entry name" value="pol2"/>
    <property type="match status" value="1"/>
</dbReference>
<feature type="region of interest" description="Disordered" evidence="13">
    <location>
        <begin position="165"/>
        <end position="286"/>
    </location>
</feature>
<dbReference type="InterPro" id="IPR042087">
    <property type="entry name" value="DNA_pol_B_thumb"/>
</dbReference>
<proteinExistence type="inferred from homology"/>
<dbReference type="GO" id="GO:0003887">
    <property type="term" value="F:DNA-directed DNA polymerase activity"/>
    <property type="evidence" value="ECO:0007669"/>
    <property type="project" value="UniProtKB-KW"/>
</dbReference>
<dbReference type="InterPro" id="IPR038256">
    <property type="entry name" value="Pol_alpha_znc_sf"/>
</dbReference>
<keyword evidence="8" id="KW-0862">Zinc</keyword>
<feature type="domain" description="Zinc finger DNA-directed DNA polymerase family B alpha" evidence="16">
    <location>
        <begin position="1280"/>
        <end position="1472"/>
    </location>
</feature>
<keyword evidence="6" id="KW-0479">Metal-binding</keyword>
<feature type="compositionally biased region" description="Acidic residues" evidence="13">
    <location>
        <begin position="249"/>
        <end position="261"/>
    </location>
</feature>
<accession>A0A1I7TF14</accession>
<feature type="domain" description="DNA-directed DNA polymerase family B multifunctional" evidence="14">
    <location>
        <begin position="805"/>
        <end position="1241"/>
    </location>
</feature>
<keyword evidence="11" id="KW-0539">Nucleus</keyword>
<evidence type="ECO:0000259" key="17">
    <source>
        <dbReference type="Pfam" id="PF12254"/>
    </source>
</evidence>
<keyword evidence="10 12" id="KW-0238">DNA-binding</keyword>
<evidence type="ECO:0000256" key="7">
    <source>
        <dbReference type="ARBA" id="ARBA00022771"/>
    </source>
</evidence>
<sequence length="1478" mass="168166">MSDAENGDESDVRRSSRRCGVSAKRAKELSAIELLKQARSTGKGYQPDLGVDDVYDTVDDDEYGDIVAKRQNENFVVDDDGMGYVDTGEDFEEEYEDEYEDDNHRGGMSKKKESKSKKAKKEKKGGLHAFLSSTISKKTVIDESKIKANLEEDEDLKNMMEELEGGIEEEEEERPRHVVREKPKVVERDSPKKMFSNPFKRGRSAESPNSDSIAKKSKGNFTGLAPHRFPDNNKTLKTKKVPEPVSDHEEFDDYGVPDFDDTPAPKSPKKEVTSPIVASKQEKETVQEEEIKMEMKEKIETVSSGRLEEVEENLAKFRVVEEVWTGSQDTDDGDEEKIEVKTGTEPFYVMGGNNTDAKAIRMYWIDAYEDVHRANGTVYLFGKVKTSATSWESCSIIARNICRKVYFMPRAYNLKTGEETNLAKLHEEIGNVLRNKYNTHEFKCKMVEKELIRDESFGHSGGNKTTLMEVLYPADKGKLPSDLTGDSFSHVFNTSVSPLERLLIEKKFMGPGWIDLYNYSDPKAKTSNCKYEFEVDMEKMRNIKYLEGDDLEKMKGSSDLSIPTIKVLALNVVTTLNERKENEICMISTLFNSKCDLIHPSGDKKDLKPRCLVTKPSGGSLPYDIQKRLESDKLSKFVRTVPNEKALLTLFLAIINEEEPDMIIGHDLASTIALLVSRLEKLKLPNWSRISRLKRSINIGKVGHSKSGQWELTAGRMMLDSKLAAMELVKSRSFDLTELSQQILNKSRREIYANEIAHLYSESKDLIGLINWSWNDLILSLQIVVRLNALPLYIQISQIVGGIASRTMMGGRAERNEYLLLHAFEKVDLIAPDKYNAFENKKKKESADETVEGGGGEEKKSGKAQYSGGLVLEPKKGLYETLILLLDFNSLYPSIIQEYNICYTTLEYSKDSDEQLSVPQDTDNEGVLPREIRKLVECRRDVKALMKTERNDAKRKQMDIRQMALKLTANSMYGCLGFQYSRFYAKPLAALVTAKGREVLMHSKDLVEKMGYSVVYGDTDSIMINTNSMDLMAAKKLGMEIKKAVNKCHKLLELDLDGVFKRMLLLKKKKYAALTINPDTKVEAKELKGLDIVRRDWSQLAKETGTAVVDKILDASLTRDEMISSIDDLLRDIRQKLDSGVVPLEMFQISKQLTRNPEQYSDVKAQSHAAVAQRLNKSGKFHLKHNDIVEYVICEDGTENPATQRAYHRTEMTDNKELKIDLLYYLAQQIHPVVSRLVEPIEETDAVRIAEDLGLDSTNYRRAAAAAASQRAAEEDCAWQQENYDLCEGVVIVCPHNGCGHSNVIRETFDCVTDATCPRLSLSSCSKCEGLWESAEHRANIFNQIDRQLGEFVSKHHLAPFKCDEPTCEFKTRVQTMKWCREGLECIRCSTGVLRREYTSKQLFDQQMFFKRIFDVESAVRKLSDLQKRAAENRDRQQYEACRIDSMEITERINAKYLQRNAYNRVDLSYIFAPMMKI</sequence>
<dbReference type="WBParaSite" id="Csp11.Scaffold596.g5302.t1">
    <property type="protein sequence ID" value="Csp11.Scaffold596.g5302.t1"/>
    <property type="gene ID" value="Csp11.Scaffold596.g5302"/>
</dbReference>
<dbReference type="Proteomes" id="UP000095282">
    <property type="component" value="Unplaced"/>
</dbReference>
<evidence type="ECO:0000256" key="6">
    <source>
        <dbReference type="ARBA" id="ARBA00022723"/>
    </source>
</evidence>
<keyword evidence="5 12" id="KW-0235">DNA replication</keyword>
<dbReference type="GO" id="GO:0003688">
    <property type="term" value="F:DNA replication origin binding"/>
    <property type="evidence" value="ECO:0007669"/>
    <property type="project" value="TreeGrafter"/>
</dbReference>
<evidence type="ECO:0000313" key="18">
    <source>
        <dbReference type="Proteomes" id="UP000095282"/>
    </source>
</evidence>
<dbReference type="GO" id="GO:1902975">
    <property type="term" value="P:mitotic DNA replication initiation"/>
    <property type="evidence" value="ECO:0007669"/>
    <property type="project" value="InterPro"/>
</dbReference>
<dbReference type="SMART" id="SM00486">
    <property type="entry name" value="POLBc"/>
    <property type="match status" value="1"/>
</dbReference>
<evidence type="ECO:0000256" key="12">
    <source>
        <dbReference type="RuleBase" id="RU000442"/>
    </source>
</evidence>
<dbReference type="GO" id="GO:0005658">
    <property type="term" value="C:alpha DNA polymerase:primase complex"/>
    <property type="evidence" value="ECO:0007669"/>
    <property type="project" value="TreeGrafter"/>
</dbReference>
<evidence type="ECO:0000256" key="10">
    <source>
        <dbReference type="ARBA" id="ARBA00023125"/>
    </source>
</evidence>
<dbReference type="InterPro" id="IPR036397">
    <property type="entry name" value="RNaseH_sf"/>
</dbReference>
<feature type="compositionally biased region" description="Acidic residues" evidence="13">
    <location>
        <begin position="78"/>
        <end position="101"/>
    </location>
</feature>
<dbReference type="Gene3D" id="3.30.420.10">
    <property type="entry name" value="Ribonuclease H-like superfamily/Ribonuclease H"/>
    <property type="match status" value="1"/>
</dbReference>
<dbReference type="SUPFAM" id="SSF56672">
    <property type="entry name" value="DNA/RNA polymerases"/>
    <property type="match status" value="1"/>
</dbReference>
<dbReference type="InterPro" id="IPR015088">
    <property type="entry name" value="Znf_DNA-dir_DNA_pol_B_alpha"/>
</dbReference>
<feature type="domain" description="DNA polymerase alpha catalytic subunit N-terminal" evidence="17">
    <location>
        <begin position="33"/>
        <end position="91"/>
    </location>
</feature>
<dbReference type="Gene3D" id="2.40.50.730">
    <property type="match status" value="1"/>
</dbReference>
<dbReference type="InterPro" id="IPR006134">
    <property type="entry name" value="DNA-dir_DNA_pol_B_multi_dom"/>
</dbReference>
<dbReference type="EC" id="2.7.7.7" evidence="12"/>
<dbReference type="SUPFAM" id="SSF53098">
    <property type="entry name" value="Ribonuclease H-like"/>
    <property type="match status" value="1"/>
</dbReference>
<dbReference type="Pfam" id="PF12254">
    <property type="entry name" value="DNA_pol_alpha_N"/>
    <property type="match status" value="1"/>
</dbReference>
<evidence type="ECO:0000256" key="11">
    <source>
        <dbReference type="ARBA" id="ARBA00023242"/>
    </source>
</evidence>
<evidence type="ECO:0000259" key="14">
    <source>
        <dbReference type="Pfam" id="PF00136"/>
    </source>
</evidence>
<comment type="catalytic activity">
    <reaction evidence="12">
        <text>DNA(n) + a 2'-deoxyribonucleoside 5'-triphosphate = DNA(n+1) + diphosphate</text>
        <dbReference type="Rhea" id="RHEA:22508"/>
        <dbReference type="Rhea" id="RHEA-COMP:17339"/>
        <dbReference type="Rhea" id="RHEA-COMP:17340"/>
        <dbReference type="ChEBI" id="CHEBI:33019"/>
        <dbReference type="ChEBI" id="CHEBI:61560"/>
        <dbReference type="ChEBI" id="CHEBI:173112"/>
        <dbReference type="EC" id="2.7.7.7"/>
    </reaction>
</comment>
<dbReference type="InterPro" id="IPR006172">
    <property type="entry name" value="DNA-dir_DNA_pol_B"/>
</dbReference>
<dbReference type="eggNOG" id="KOG0970">
    <property type="taxonomic scope" value="Eukaryota"/>
</dbReference>
<dbReference type="GO" id="GO:0003682">
    <property type="term" value="F:chromatin binding"/>
    <property type="evidence" value="ECO:0007669"/>
    <property type="project" value="TreeGrafter"/>
</dbReference>
<dbReference type="InterPro" id="IPR012337">
    <property type="entry name" value="RNaseH-like_sf"/>
</dbReference>
<dbReference type="PRINTS" id="PR00106">
    <property type="entry name" value="DNAPOLB"/>
</dbReference>
<evidence type="ECO:0000259" key="15">
    <source>
        <dbReference type="Pfam" id="PF03104"/>
    </source>
</evidence>
<dbReference type="InterPro" id="IPR045846">
    <property type="entry name" value="POLBc_alpha"/>
</dbReference>
<evidence type="ECO:0000313" key="19">
    <source>
        <dbReference type="WBParaSite" id="Csp11.Scaffold596.g5302.t1"/>
    </source>
</evidence>
<reference evidence="19" key="1">
    <citation type="submission" date="2016-11" db="UniProtKB">
        <authorList>
            <consortium name="WormBaseParasite"/>
        </authorList>
    </citation>
    <scope>IDENTIFICATION</scope>
</reference>
<dbReference type="Pfam" id="PF08996">
    <property type="entry name" value="zf-DNA_Pol"/>
    <property type="match status" value="1"/>
</dbReference>
<dbReference type="GO" id="GO:0000166">
    <property type="term" value="F:nucleotide binding"/>
    <property type="evidence" value="ECO:0007669"/>
    <property type="project" value="InterPro"/>
</dbReference>
<keyword evidence="4 12" id="KW-0548">Nucleotidyltransferase</keyword>
<dbReference type="Gene3D" id="1.10.132.60">
    <property type="entry name" value="DNA polymerase family B, C-terminal domain"/>
    <property type="match status" value="1"/>
</dbReference>
<evidence type="ECO:0000256" key="8">
    <source>
        <dbReference type="ARBA" id="ARBA00022833"/>
    </source>
</evidence>
<keyword evidence="18" id="KW-1185">Reference proteome</keyword>
<evidence type="ECO:0000256" key="9">
    <source>
        <dbReference type="ARBA" id="ARBA00022932"/>
    </source>
</evidence>
<dbReference type="STRING" id="1561998.A0A1I7TF14"/>
<keyword evidence="3 12" id="KW-0808">Transferase</keyword>
<evidence type="ECO:0000256" key="4">
    <source>
        <dbReference type="ARBA" id="ARBA00022695"/>
    </source>
</evidence>
<evidence type="ECO:0000256" key="5">
    <source>
        <dbReference type="ARBA" id="ARBA00022705"/>
    </source>
</evidence>
<keyword evidence="7" id="KW-0863">Zinc-finger</keyword>